<dbReference type="AlphaFoldDB" id="A0ABD3WZJ7"/>
<gene>
    <name evidence="3" type="ORF">ACJMK2_031250</name>
</gene>
<feature type="region of interest" description="Disordered" evidence="1">
    <location>
        <begin position="343"/>
        <end position="367"/>
    </location>
</feature>
<feature type="region of interest" description="Disordered" evidence="1">
    <location>
        <begin position="476"/>
        <end position="512"/>
    </location>
</feature>
<protein>
    <submittedName>
        <fullName evidence="3">Uncharacterized protein</fullName>
    </submittedName>
</protein>
<comment type="caution">
    <text evidence="3">The sequence shown here is derived from an EMBL/GenBank/DDBJ whole genome shotgun (WGS) entry which is preliminary data.</text>
</comment>
<evidence type="ECO:0000313" key="3">
    <source>
        <dbReference type="EMBL" id="KAL3878926.1"/>
    </source>
</evidence>
<feature type="compositionally biased region" description="Low complexity" evidence="1">
    <location>
        <begin position="125"/>
        <end position="136"/>
    </location>
</feature>
<proteinExistence type="predicted"/>
<evidence type="ECO:0000256" key="2">
    <source>
        <dbReference type="SAM" id="Phobius"/>
    </source>
</evidence>
<reference evidence="3 4" key="1">
    <citation type="submission" date="2024-11" db="EMBL/GenBank/DDBJ databases">
        <title>Chromosome-level genome assembly of the freshwater bivalve Anodonta woodiana.</title>
        <authorList>
            <person name="Chen X."/>
        </authorList>
    </citation>
    <scope>NUCLEOTIDE SEQUENCE [LARGE SCALE GENOMIC DNA]</scope>
    <source>
        <strain evidence="3">MN2024</strain>
        <tissue evidence="3">Gills</tissue>
    </source>
</reference>
<dbReference type="EMBL" id="JBJQND010000004">
    <property type="protein sequence ID" value="KAL3878926.1"/>
    <property type="molecule type" value="Genomic_DNA"/>
</dbReference>
<feature type="compositionally biased region" description="Polar residues" evidence="1">
    <location>
        <begin position="484"/>
        <end position="505"/>
    </location>
</feature>
<feature type="region of interest" description="Disordered" evidence="1">
    <location>
        <begin position="402"/>
        <end position="425"/>
    </location>
</feature>
<keyword evidence="4" id="KW-1185">Reference proteome</keyword>
<sequence length="605" mass="65414">MVSLLGPSERHASTLPALTNQTATSSAISGSSNNATLIAGSVAGGLVFIVVIIMIIIICKKKASKSMNSSDQMKTCLIGSDEVVEYPSNTLTSQRLFVSMATMTDISMVVFCAENPNETVVEAIPSRPGTSSTTLPPLSPIPSEDENIYHSRNDMVVGIRTDNIDVTSTGGGDEQDYTNEHYGLHPQDGDLSLDDPGPGASNDKVKVIHLPLTSQDTSHGTEGVQDNHEMRDTAQFMEGADGSANILFPVGSHTGQDSPHIRMTNAEQGYIAARSSELAVVVGTEQEESSGHKQTSDMVQERNNQRTFETLQDGQVSQPMEQSNTPVLNSGRISSHITVNQAEQITSNSQIGGPELPRRAPGKTEQSSASIIYNEQGSTQMMLVHEQTRQTDQTISQMIAEHGKESSFTSGTPNRNQASSRLDDSSSNFRFVSEGATQQLREVHPVLVHSITNVVLSELRQQGMLKTANISIDPKYVEGEPGGVSSQTQNSQVPSHRQRLSNVSRPVSREGLSKTINETATCVTGGSALIQRETTGPMLSYRKSNLPSSLEPRFPLGPGVEVRQLKENWQFERGTFVKEFSKDVSSATIITNLEDTNIPGQPLYD</sequence>
<accession>A0ABD3WZJ7</accession>
<feature type="transmembrane region" description="Helical" evidence="2">
    <location>
        <begin position="37"/>
        <end position="59"/>
    </location>
</feature>
<name>A0ABD3WZJ7_SINWO</name>
<keyword evidence="2" id="KW-1133">Transmembrane helix</keyword>
<keyword evidence="2" id="KW-0472">Membrane</keyword>
<dbReference type="Proteomes" id="UP001634394">
    <property type="component" value="Unassembled WGS sequence"/>
</dbReference>
<evidence type="ECO:0000256" key="1">
    <source>
        <dbReference type="SAM" id="MobiDB-lite"/>
    </source>
</evidence>
<organism evidence="3 4">
    <name type="scientific">Sinanodonta woodiana</name>
    <name type="common">Chinese pond mussel</name>
    <name type="synonym">Anodonta woodiana</name>
    <dbReference type="NCBI Taxonomy" id="1069815"/>
    <lineage>
        <taxon>Eukaryota</taxon>
        <taxon>Metazoa</taxon>
        <taxon>Spiralia</taxon>
        <taxon>Lophotrochozoa</taxon>
        <taxon>Mollusca</taxon>
        <taxon>Bivalvia</taxon>
        <taxon>Autobranchia</taxon>
        <taxon>Heteroconchia</taxon>
        <taxon>Palaeoheterodonta</taxon>
        <taxon>Unionida</taxon>
        <taxon>Unionoidea</taxon>
        <taxon>Unionidae</taxon>
        <taxon>Unioninae</taxon>
        <taxon>Sinanodonta</taxon>
    </lineage>
</organism>
<feature type="region of interest" description="Disordered" evidence="1">
    <location>
        <begin position="123"/>
        <end position="146"/>
    </location>
</feature>
<feature type="compositionally biased region" description="Polar residues" evidence="1">
    <location>
        <begin position="406"/>
        <end position="425"/>
    </location>
</feature>
<feature type="region of interest" description="Disordered" evidence="1">
    <location>
        <begin position="311"/>
        <end position="330"/>
    </location>
</feature>
<evidence type="ECO:0000313" key="4">
    <source>
        <dbReference type="Proteomes" id="UP001634394"/>
    </source>
</evidence>
<keyword evidence="2" id="KW-0812">Transmembrane</keyword>